<dbReference type="SUPFAM" id="SSF56935">
    <property type="entry name" value="Porins"/>
    <property type="match status" value="1"/>
</dbReference>
<dbReference type="eggNOG" id="COG2067">
    <property type="taxonomic scope" value="Bacteria"/>
</dbReference>
<dbReference type="RefSeq" id="WP_011340110.1">
    <property type="nucleotide sequence ID" value="NC_007498.2"/>
</dbReference>
<dbReference type="KEGG" id="pca:Pcar_0428"/>
<dbReference type="STRING" id="338963.Pcar_0428"/>
<dbReference type="Gene3D" id="2.40.160.60">
    <property type="entry name" value="Outer membrane protein transport protein (OMPP1/FadL/TodX)"/>
    <property type="match status" value="1"/>
</dbReference>
<dbReference type="InterPro" id="IPR005017">
    <property type="entry name" value="OMPP1/FadL/TodX"/>
</dbReference>
<organism evidence="8 9">
    <name type="scientific">Syntrophotalea carbinolica (strain DSM 2380 / NBRC 103641 / GraBd1)</name>
    <name type="common">Pelobacter carbinolicus</name>
    <dbReference type="NCBI Taxonomy" id="338963"/>
    <lineage>
        <taxon>Bacteria</taxon>
        <taxon>Pseudomonadati</taxon>
        <taxon>Thermodesulfobacteriota</taxon>
        <taxon>Desulfuromonadia</taxon>
        <taxon>Desulfuromonadales</taxon>
        <taxon>Syntrophotaleaceae</taxon>
        <taxon>Syntrophotalea</taxon>
    </lineage>
</organism>
<dbReference type="Proteomes" id="UP000002534">
    <property type="component" value="Chromosome"/>
</dbReference>
<keyword evidence="3" id="KW-1134">Transmembrane beta strand</keyword>
<evidence type="ECO:0000256" key="6">
    <source>
        <dbReference type="ARBA" id="ARBA00023136"/>
    </source>
</evidence>
<evidence type="ECO:0000256" key="3">
    <source>
        <dbReference type="ARBA" id="ARBA00022452"/>
    </source>
</evidence>
<evidence type="ECO:0000256" key="4">
    <source>
        <dbReference type="ARBA" id="ARBA00022692"/>
    </source>
</evidence>
<comment type="subcellular location">
    <subcellularLocation>
        <location evidence="1">Cell outer membrane</location>
        <topology evidence="1">Multi-pass membrane protein</topology>
    </subcellularLocation>
</comment>
<dbReference type="OrthoDB" id="9922at2"/>
<comment type="similarity">
    <text evidence="2">Belongs to the OmpP1/FadL family.</text>
</comment>
<reference evidence="8 9" key="2">
    <citation type="journal article" date="2012" name="BMC Genomics">
        <title>The genome of Pelobacter carbinolicus reveals surprising metabolic capabilities and physiological features.</title>
        <authorList>
            <person name="Aklujkar M."/>
            <person name="Haveman S.A."/>
            <person name="Didonato R.Jr."/>
            <person name="Chertkov O."/>
            <person name="Han C.S."/>
            <person name="Land M.L."/>
            <person name="Brown P."/>
            <person name="Lovley D.R."/>
        </authorList>
    </citation>
    <scope>NUCLEOTIDE SEQUENCE [LARGE SCALE GENOMIC DNA]</scope>
    <source>
        <strain evidence="9">DSM 2380 / NBRC 103641 / GraBd1</strain>
    </source>
</reference>
<evidence type="ECO:0000313" key="9">
    <source>
        <dbReference type="Proteomes" id="UP000002534"/>
    </source>
</evidence>
<evidence type="ECO:0000256" key="5">
    <source>
        <dbReference type="ARBA" id="ARBA00022729"/>
    </source>
</evidence>
<accession>Q3A7F6</accession>
<dbReference type="EMBL" id="CP000142">
    <property type="protein sequence ID" value="ABA87688.1"/>
    <property type="molecule type" value="Genomic_DNA"/>
</dbReference>
<protein>
    <submittedName>
        <fullName evidence="8">Aromatic hydrocarbon degradation outer membrane protein</fullName>
    </submittedName>
</protein>
<evidence type="ECO:0000256" key="2">
    <source>
        <dbReference type="ARBA" id="ARBA00008163"/>
    </source>
</evidence>
<reference evidence="9" key="1">
    <citation type="submission" date="2005-10" db="EMBL/GenBank/DDBJ databases">
        <title>Complete sequence of Pelobacter carbinolicus DSM 2380.</title>
        <authorList>
            <person name="Copeland A."/>
            <person name="Lucas S."/>
            <person name="Lapidus A."/>
            <person name="Barry K."/>
            <person name="Detter J.C."/>
            <person name="Glavina T."/>
            <person name="Hammon N."/>
            <person name="Israni S."/>
            <person name="Pitluck S."/>
            <person name="Chertkov O."/>
            <person name="Schmutz J."/>
            <person name="Larimer F."/>
            <person name="Land M."/>
            <person name="Kyrpides N."/>
            <person name="Ivanova N."/>
            <person name="Richardson P."/>
        </authorList>
    </citation>
    <scope>NUCLEOTIDE SEQUENCE [LARGE SCALE GENOMIC DNA]</scope>
    <source>
        <strain evidence="9">DSM 2380 / NBRC 103641 / GraBd1</strain>
    </source>
</reference>
<evidence type="ECO:0000256" key="7">
    <source>
        <dbReference type="ARBA" id="ARBA00023237"/>
    </source>
</evidence>
<keyword evidence="6" id="KW-0472">Membrane</keyword>
<dbReference type="Pfam" id="PF03349">
    <property type="entry name" value="Toluene_X"/>
    <property type="match status" value="1"/>
</dbReference>
<dbReference type="GO" id="GO:0009279">
    <property type="term" value="C:cell outer membrane"/>
    <property type="evidence" value="ECO:0007669"/>
    <property type="project" value="UniProtKB-SubCell"/>
</dbReference>
<keyword evidence="4" id="KW-0812">Transmembrane</keyword>
<evidence type="ECO:0000313" key="8">
    <source>
        <dbReference type="EMBL" id="ABA87688.1"/>
    </source>
</evidence>
<dbReference type="AlphaFoldDB" id="Q3A7F6"/>
<dbReference type="GO" id="GO:0015483">
    <property type="term" value="F:long-chain fatty acid transporting porin activity"/>
    <property type="evidence" value="ECO:0007669"/>
    <property type="project" value="TreeGrafter"/>
</dbReference>
<keyword evidence="9" id="KW-1185">Reference proteome</keyword>
<dbReference type="PANTHER" id="PTHR35093">
    <property type="entry name" value="OUTER MEMBRANE PROTEIN NMB0088-RELATED"/>
    <property type="match status" value="1"/>
</dbReference>
<name>Q3A7F6_SYNC1</name>
<evidence type="ECO:0000256" key="1">
    <source>
        <dbReference type="ARBA" id="ARBA00004571"/>
    </source>
</evidence>
<sequence length="422" mass="45948">MKKRVLPGLIAVTLMLFTPLTGWATNGMNMIGTGAVSAGMGGADVAVPAGCTAIAGNPAQLATTCNRVISVGGALMFPDMEDAPAGGSNVDNEFQVFPVPFIGYAQRLGTSRWSAGVGIFAQGGMGVDFKDVEVNTAYYPGMKDDLMSEVGFVRFSPTVAYNVSDRLTMGASLFAGYATIKYDFFPNTIGHKVKDLSSFTFSGRFGLSYQINDQWSVGATYTSESSIDFDDGELTQNFGPMGKVKYDDVKMDGFTWPRQVEIGAAYRATPKLLLALDLSWINWSSAIKTVTVTASDPNGPVPPGYEKLKVPFEMDWDDQFVVAIGAEYELTESFTVRAGYNYGNTPVTNVNLSPIFPALVEHHATVGCTYTWKQWDFDFAYEHAFTNTETNDGDANPMTNPFYGSEVSHTMDTFSFMVSYRF</sequence>
<proteinExistence type="inferred from homology"/>
<gene>
    <name evidence="8" type="ordered locus">Pcar_0428</name>
</gene>
<dbReference type="HOGENOM" id="CLU_035981_1_0_7"/>
<keyword evidence="7" id="KW-0998">Cell outer membrane</keyword>
<keyword evidence="5" id="KW-0732">Signal</keyword>
<dbReference type="PANTHER" id="PTHR35093:SF8">
    <property type="entry name" value="OUTER MEMBRANE PROTEIN NMB0088-RELATED"/>
    <property type="match status" value="1"/>
</dbReference>